<dbReference type="EMBL" id="JAIZAY010000006">
    <property type="protein sequence ID" value="KAJ8040285.1"/>
    <property type="molecule type" value="Genomic_DNA"/>
</dbReference>
<evidence type="ECO:0000313" key="2">
    <source>
        <dbReference type="Proteomes" id="UP001152320"/>
    </source>
</evidence>
<evidence type="ECO:0000313" key="1">
    <source>
        <dbReference type="EMBL" id="KAJ8040285.1"/>
    </source>
</evidence>
<organism evidence="1 2">
    <name type="scientific">Holothuria leucospilota</name>
    <name type="common">Black long sea cucumber</name>
    <name type="synonym">Mertensiothuria leucospilota</name>
    <dbReference type="NCBI Taxonomy" id="206669"/>
    <lineage>
        <taxon>Eukaryota</taxon>
        <taxon>Metazoa</taxon>
        <taxon>Echinodermata</taxon>
        <taxon>Eleutherozoa</taxon>
        <taxon>Echinozoa</taxon>
        <taxon>Holothuroidea</taxon>
        <taxon>Aspidochirotacea</taxon>
        <taxon>Aspidochirotida</taxon>
        <taxon>Holothuriidae</taxon>
        <taxon>Holothuria</taxon>
    </lineage>
</organism>
<name>A0A9Q1C8E2_HOLLE</name>
<dbReference type="Proteomes" id="UP001152320">
    <property type="component" value="Chromosome 6"/>
</dbReference>
<gene>
    <name evidence="1" type="ORF">HOLleu_14525</name>
</gene>
<reference evidence="1" key="1">
    <citation type="submission" date="2021-10" db="EMBL/GenBank/DDBJ databases">
        <title>Tropical sea cucumber genome reveals ecological adaptation and Cuvierian tubules defense mechanism.</title>
        <authorList>
            <person name="Chen T."/>
        </authorList>
    </citation>
    <scope>NUCLEOTIDE SEQUENCE</scope>
    <source>
        <strain evidence="1">Nanhai2018</strain>
        <tissue evidence="1">Muscle</tissue>
    </source>
</reference>
<dbReference type="OrthoDB" id="4777606at2759"/>
<proteinExistence type="predicted"/>
<accession>A0A9Q1C8E2</accession>
<sequence length="98" mass="10614">MSISSSPLGIDALGVRGEDEMDISDISSWSVSDDVKRILYQDANSDMSSASDKNDFSEQDSYLSAVDVTELENRLSIGSGSSLSINWNEVDEMVATVK</sequence>
<keyword evidence="2" id="KW-1185">Reference proteome</keyword>
<dbReference type="AlphaFoldDB" id="A0A9Q1C8E2"/>
<comment type="caution">
    <text evidence="1">The sequence shown here is derived from an EMBL/GenBank/DDBJ whole genome shotgun (WGS) entry which is preliminary data.</text>
</comment>
<protein>
    <submittedName>
        <fullName evidence="1">Uncharacterized protein</fullName>
    </submittedName>
</protein>